<dbReference type="OrthoDB" id="2194813at2"/>
<dbReference type="NCBIfam" id="TIGR01167">
    <property type="entry name" value="LPXTG_anchor"/>
    <property type="match status" value="1"/>
</dbReference>
<keyword evidence="6" id="KW-0812">Transmembrane</keyword>
<keyword evidence="6" id="KW-0472">Membrane</keyword>
<feature type="compositionally biased region" description="Pro residues" evidence="5">
    <location>
        <begin position="56"/>
        <end position="70"/>
    </location>
</feature>
<feature type="chain" id="PRO_5009879659" evidence="7">
    <location>
        <begin position="26"/>
        <end position="275"/>
    </location>
</feature>
<dbReference type="EMBL" id="JXKG01000018">
    <property type="protein sequence ID" value="OJG14415.1"/>
    <property type="molecule type" value="Genomic_DNA"/>
</dbReference>
<feature type="region of interest" description="Disordered" evidence="5">
    <location>
        <begin position="28"/>
        <end position="168"/>
    </location>
</feature>
<evidence type="ECO:0000256" key="5">
    <source>
        <dbReference type="SAM" id="MobiDB-lite"/>
    </source>
</evidence>
<evidence type="ECO:0000256" key="4">
    <source>
        <dbReference type="ARBA" id="ARBA00023088"/>
    </source>
</evidence>
<dbReference type="PANTHER" id="PTHR10068">
    <property type="entry name" value="BONE MARROW PROTEOGLYCAN"/>
    <property type="match status" value="1"/>
</dbReference>
<dbReference type="STRING" id="317010.RU96_GL000868"/>
<evidence type="ECO:0000256" key="6">
    <source>
        <dbReference type="SAM" id="Phobius"/>
    </source>
</evidence>
<evidence type="ECO:0000259" key="8">
    <source>
        <dbReference type="PROSITE" id="PS50847"/>
    </source>
</evidence>
<feature type="compositionally biased region" description="Polar residues" evidence="5">
    <location>
        <begin position="159"/>
        <end position="168"/>
    </location>
</feature>
<gene>
    <name evidence="9" type="ORF">RU96_GL000868</name>
</gene>
<accession>A0A1L8R3X4</accession>
<keyword evidence="4" id="KW-0572">Peptidoglycan-anchor</keyword>
<evidence type="ECO:0000256" key="7">
    <source>
        <dbReference type="SAM" id="SignalP"/>
    </source>
</evidence>
<dbReference type="InterPro" id="IPR019931">
    <property type="entry name" value="LPXTG_anchor"/>
</dbReference>
<dbReference type="AlphaFoldDB" id="A0A1L8R3X4"/>
<reference evidence="9 10" key="1">
    <citation type="submission" date="2014-12" db="EMBL/GenBank/DDBJ databases">
        <title>Draft genome sequences of 29 type strains of Enterococci.</title>
        <authorList>
            <person name="Zhong Z."/>
            <person name="Sun Z."/>
            <person name="Liu W."/>
            <person name="Zhang W."/>
            <person name="Zhang H."/>
        </authorList>
    </citation>
    <scope>NUCLEOTIDE SEQUENCE [LARGE SCALE GENOMIC DNA]</scope>
    <source>
        <strain evidence="9 10">DSM 21207</strain>
    </source>
</reference>
<keyword evidence="6" id="KW-1133">Transmembrane helix</keyword>
<feature type="transmembrane region" description="Helical" evidence="6">
    <location>
        <begin position="248"/>
        <end position="266"/>
    </location>
</feature>
<feature type="domain" description="Gram-positive cocci surface proteins LPxTG" evidence="8">
    <location>
        <begin position="239"/>
        <end position="275"/>
    </location>
</feature>
<dbReference type="PROSITE" id="PS50847">
    <property type="entry name" value="GRAM_POS_ANCHORING"/>
    <property type="match status" value="1"/>
</dbReference>
<name>A0A1L8R3X4_9ENTE</name>
<dbReference type="Pfam" id="PF00746">
    <property type="entry name" value="Gram_pos_anchor"/>
    <property type="match status" value="1"/>
</dbReference>
<feature type="signal peptide" evidence="7">
    <location>
        <begin position="1"/>
        <end position="25"/>
    </location>
</feature>
<comment type="caution">
    <text evidence="9">The sequence shown here is derived from an EMBL/GenBank/DDBJ whole genome shotgun (WGS) entry which is preliminary data.</text>
</comment>
<evidence type="ECO:0000256" key="3">
    <source>
        <dbReference type="ARBA" id="ARBA00022729"/>
    </source>
</evidence>
<keyword evidence="2" id="KW-0964">Secreted</keyword>
<proteinExistence type="predicted"/>
<sequence>MKKMILTSLFSATLLFGSVGTTVFADELVPTDSSTPPIEVPTDPSTPVDPTEPTTPVDPPVDPVEPPVTPTDPTEPVEPTEPTEPTEPSEPEKPVDPTEPTTPTEPSEPEKPTEPSKPVEPEKPVEPSKPTEPEKPAKPTQPDKPVDVVVTPNGEISHGGNTSQQPTVPIETSNVNEITHVPTPNTPITTANGESIVAVLDGTPLKQTEEGLKPIQSDFKVLPSGNVEVKGNDGKLKVLPKTGEEMNVFLSTAGGILSLVSGFVFFKKRQSMNND</sequence>
<dbReference type="Proteomes" id="UP000182835">
    <property type="component" value="Unassembled WGS sequence"/>
</dbReference>
<organism evidence="9 10">
    <name type="scientific">Enterococcus canintestini</name>
    <dbReference type="NCBI Taxonomy" id="317010"/>
    <lineage>
        <taxon>Bacteria</taxon>
        <taxon>Bacillati</taxon>
        <taxon>Bacillota</taxon>
        <taxon>Bacilli</taxon>
        <taxon>Lactobacillales</taxon>
        <taxon>Enterococcaceae</taxon>
        <taxon>Enterococcus</taxon>
    </lineage>
</organism>
<keyword evidence="1" id="KW-0134">Cell wall</keyword>
<evidence type="ECO:0000256" key="2">
    <source>
        <dbReference type="ARBA" id="ARBA00022525"/>
    </source>
</evidence>
<evidence type="ECO:0000313" key="10">
    <source>
        <dbReference type="Proteomes" id="UP000182835"/>
    </source>
</evidence>
<evidence type="ECO:0000313" key="9">
    <source>
        <dbReference type="EMBL" id="OJG14415.1"/>
    </source>
</evidence>
<feature type="compositionally biased region" description="Low complexity" evidence="5">
    <location>
        <begin position="40"/>
        <end position="55"/>
    </location>
</feature>
<dbReference type="PANTHER" id="PTHR10068:SF14">
    <property type="entry name" value="CELL WALL ADHESIN EAP1"/>
    <property type="match status" value="1"/>
</dbReference>
<dbReference type="RefSeq" id="WP_071865382.1">
    <property type="nucleotide sequence ID" value="NZ_JBHLVQ010000006.1"/>
</dbReference>
<keyword evidence="3 7" id="KW-0732">Signal</keyword>
<protein>
    <submittedName>
        <fullName evidence="9">LPXTG-domain-containing protein cell wall anchor domain</fullName>
    </submittedName>
</protein>
<evidence type="ECO:0000256" key="1">
    <source>
        <dbReference type="ARBA" id="ARBA00022512"/>
    </source>
</evidence>
<feature type="compositionally biased region" description="Basic and acidic residues" evidence="5">
    <location>
        <begin position="108"/>
        <end position="137"/>
    </location>
</feature>